<keyword evidence="5" id="KW-0479">Metal-binding</keyword>
<comment type="caution">
    <text evidence="10">The sequence shown here is derived from an EMBL/GenBank/DDBJ whole genome shotgun (WGS) entry which is preliminary data.</text>
</comment>
<dbReference type="Gene3D" id="3.40.50.12160">
    <property type="entry name" value="Methylthiotransferase, N-terminal domain"/>
    <property type="match status" value="1"/>
</dbReference>
<keyword evidence="11" id="KW-1185">Reference proteome</keyword>
<evidence type="ECO:0000256" key="3">
    <source>
        <dbReference type="ARBA" id="ARBA00022679"/>
    </source>
</evidence>
<dbReference type="OrthoDB" id="9805215at2"/>
<accession>U7DED6</accession>
<dbReference type="PROSITE" id="PS01278">
    <property type="entry name" value="MTTASE_RADICAL"/>
    <property type="match status" value="1"/>
</dbReference>
<protein>
    <submittedName>
        <fullName evidence="10">RNA modification enzyme, MiaB family</fullName>
    </submittedName>
</protein>
<feature type="domain" description="MTTase N-terminal" evidence="8">
    <location>
        <begin position="2"/>
        <end position="110"/>
    </location>
</feature>
<dbReference type="InterPro" id="IPR013848">
    <property type="entry name" value="Methylthiotransferase_N"/>
</dbReference>
<dbReference type="GO" id="GO:0035598">
    <property type="term" value="F:tRNA (N(6)-L-threonylcarbamoyladenosine(37)-C(2))-methylthiotransferase activity"/>
    <property type="evidence" value="ECO:0007669"/>
    <property type="project" value="TreeGrafter"/>
</dbReference>
<dbReference type="InterPro" id="IPR020612">
    <property type="entry name" value="Methylthiotransferase_CS"/>
</dbReference>
<dbReference type="Gene3D" id="3.80.30.20">
    <property type="entry name" value="tm_1862 like domain"/>
    <property type="match status" value="1"/>
</dbReference>
<dbReference type="PATRIC" id="fig|1313304.3.peg.57"/>
<reference evidence="10 11" key="1">
    <citation type="journal article" date="2013" name="Environ. Microbiol.">
        <title>Genome analysis of Chitinivibrio alkaliphilus gen. nov., sp. nov., a novel extremely haloalkaliphilic anaerobic chitinolytic bacterium from the candidate phylum Termite Group 3.</title>
        <authorList>
            <person name="Sorokin D.Y."/>
            <person name="Gumerov V.M."/>
            <person name="Rakitin A.L."/>
            <person name="Beletsky A.V."/>
            <person name="Damste J.S."/>
            <person name="Muyzer G."/>
            <person name="Mardanov A.V."/>
            <person name="Ravin N.V."/>
        </authorList>
    </citation>
    <scope>NUCLEOTIDE SEQUENCE [LARGE SCALE GENOMIC DNA]</scope>
    <source>
        <strain evidence="10 11">ACht1</strain>
    </source>
</reference>
<evidence type="ECO:0000256" key="1">
    <source>
        <dbReference type="ARBA" id="ARBA00001966"/>
    </source>
</evidence>
<dbReference type="InterPro" id="IPR006638">
    <property type="entry name" value="Elp3/MiaA/NifB-like_rSAM"/>
</dbReference>
<dbReference type="PANTHER" id="PTHR11918:SF45">
    <property type="entry name" value="THREONYLCARBAMOYLADENOSINE TRNA METHYLTHIOTRANSFERASE"/>
    <property type="match status" value="1"/>
</dbReference>
<dbReference type="Pfam" id="PF00919">
    <property type="entry name" value="UPF0004"/>
    <property type="match status" value="1"/>
</dbReference>
<keyword evidence="3" id="KW-0808">Transferase</keyword>
<evidence type="ECO:0000256" key="7">
    <source>
        <dbReference type="ARBA" id="ARBA00023014"/>
    </source>
</evidence>
<dbReference type="InterPro" id="IPR007197">
    <property type="entry name" value="rSAM"/>
</dbReference>
<dbReference type="SFLD" id="SFLDG01082">
    <property type="entry name" value="B12-binding_domain_containing"/>
    <property type="match status" value="1"/>
</dbReference>
<evidence type="ECO:0000313" key="10">
    <source>
        <dbReference type="EMBL" id="ERP39271.1"/>
    </source>
</evidence>
<dbReference type="AlphaFoldDB" id="U7DED6"/>
<dbReference type="InterPro" id="IPR058240">
    <property type="entry name" value="rSAM_sf"/>
</dbReference>
<name>U7DED6_9BACT</name>
<dbReference type="PROSITE" id="PS51918">
    <property type="entry name" value="RADICAL_SAM"/>
    <property type="match status" value="1"/>
</dbReference>
<dbReference type="PROSITE" id="PS51449">
    <property type="entry name" value="MTTASE_N"/>
    <property type="match status" value="1"/>
</dbReference>
<dbReference type="SFLD" id="SFLDS00029">
    <property type="entry name" value="Radical_SAM"/>
    <property type="match status" value="1"/>
</dbReference>
<keyword evidence="4" id="KW-0949">S-adenosyl-L-methionine</keyword>
<dbReference type="SMART" id="SM00729">
    <property type="entry name" value="Elp3"/>
    <property type="match status" value="1"/>
</dbReference>
<keyword evidence="7" id="KW-0411">Iron-sulfur</keyword>
<evidence type="ECO:0000256" key="4">
    <source>
        <dbReference type="ARBA" id="ARBA00022691"/>
    </source>
</evidence>
<evidence type="ECO:0000256" key="5">
    <source>
        <dbReference type="ARBA" id="ARBA00022723"/>
    </source>
</evidence>
<evidence type="ECO:0000256" key="2">
    <source>
        <dbReference type="ARBA" id="ARBA00022485"/>
    </source>
</evidence>
<keyword evidence="6" id="KW-0408">Iron</keyword>
<dbReference type="EMBL" id="ASJR01000001">
    <property type="protein sequence ID" value="ERP39271.1"/>
    <property type="molecule type" value="Genomic_DNA"/>
</dbReference>
<evidence type="ECO:0000313" key="11">
    <source>
        <dbReference type="Proteomes" id="UP000017148"/>
    </source>
</evidence>
<proteinExistence type="predicted"/>
<dbReference type="NCBIfam" id="TIGR00089">
    <property type="entry name" value="MiaB/RimO family radical SAM methylthiotransferase"/>
    <property type="match status" value="1"/>
</dbReference>
<dbReference type="Pfam" id="PF04055">
    <property type="entry name" value="Radical_SAM"/>
    <property type="match status" value="1"/>
</dbReference>
<dbReference type="InterPro" id="IPR005839">
    <property type="entry name" value="Methylthiotransferase"/>
</dbReference>
<feature type="domain" description="Radical SAM core" evidence="9">
    <location>
        <begin position="137"/>
        <end position="365"/>
    </location>
</feature>
<dbReference type="STRING" id="1313304.CALK_0062"/>
<dbReference type="CDD" id="cd01335">
    <property type="entry name" value="Radical_SAM"/>
    <property type="match status" value="1"/>
</dbReference>
<dbReference type="RefSeq" id="WP_022635631.1">
    <property type="nucleotide sequence ID" value="NZ_ASJR01000001.1"/>
</dbReference>
<comment type="cofactor">
    <cofactor evidence="1">
        <name>[4Fe-4S] cluster</name>
        <dbReference type="ChEBI" id="CHEBI:49883"/>
    </cofactor>
</comment>
<dbReference type="GO" id="GO:0046872">
    <property type="term" value="F:metal ion binding"/>
    <property type="evidence" value="ECO:0007669"/>
    <property type="project" value="UniProtKB-KW"/>
</dbReference>
<dbReference type="GO" id="GO:0051539">
    <property type="term" value="F:4 iron, 4 sulfur cluster binding"/>
    <property type="evidence" value="ECO:0007669"/>
    <property type="project" value="UniProtKB-KW"/>
</dbReference>
<dbReference type="eggNOG" id="COG0621">
    <property type="taxonomic scope" value="Bacteria"/>
</dbReference>
<sequence length="403" mass="45689">MKQLYFKTFGCRTNSEETNAYATEFLSHGYSRVATPEEADIIVINGCSVTNQTEQKIRRYIASIHEKYPFIEIALTGCLAQQWQDLPRVHGITWLIDNTRKKDIVSVVTSETGGTFTGTLSEKSAVSQFFQIPHPENAQRTRLSLKIQEGCNKACSYCIVPRLRGPARSISAAEVLRTAKHALRLGYREIILTGTHIGQYRDGTAKYLDILHNLLSLDTSLRIRLSSMNPEDITPDLIALFTEHNNLCHHLHISFQSLSSDVLKRMNRSVRAVETLQPTLAKLCTQFPDFSIGGDFIVGHPGESSDAFSHTCARLEEYGISYGHVFRYSPRPQTAAAEMNDAPPSHISTERSRHIRKILESLRTQFLEKQQGKTEFIISEKKVYYKVLPVIIFLLRCPPTRMW</sequence>
<gene>
    <name evidence="10" type="ORF">CALK_0062</name>
</gene>
<dbReference type="Proteomes" id="UP000017148">
    <property type="component" value="Unassembled WGS sequence"/>
</dbReference>
<keyword evidence="2" id="KW-0004">4Fe-4S</keyword>
<organism evidence="10 11">
    <name type="scientific">Chitinivibrio alkaliphilus ACht1</name>
    <dbReference type="NCBI Taxonomy" id="1313304"/>
    <lineage>
        <taxon>Bacteria</taxon>
        <taxon>Pseudomonadati</taxon>
        <taxon>Fibrobacterota</taxon>
        <taxon>Chitinivibrionia</taxon>
        <taxon>Chitinivibrionales</taxon>
        <taxon>Chitinivibrionaceae</taxon>
        <taxon>Chitinivibrio</taxon>
    </lineage>
</organism>
<evidence type="ECO:0000259" key="9">
    <source>
        <dbReference type="PROSITE" id="PS51918"/>
    </source>
</evidence>
<dbReference type="PANTHER" id="PTHR11918">
    <property type="entry name" value="RADICAL SAM PROTEINS"/>
    <property type="match status" value="1"/>
</dbReference>
<dbReference type="SUPFAM" id="SSF102114">
    <property type="entry name" value="Radical SAM enzymes"/>
    <property type="match status" value="1"/>
</dbReference>
<dbReference type="InterPro" id="IPR023404">
    <property type="entry name" value="rSAM_horseshoe"/>
</dbReference>
<evidence type="ECO:0000259" key="8">
    <source>
        <dbReference type="PROSITE" id="PS51449"/>
    </source>
</evidence>
<evidence type="ECO:0000256" key="6">
    <source>
        <dbReference type="ARBA" id="ARBA00023004"/>
    </source>
</evidence>
<dbReference type="InterPro" id="IPR038135">
    <property type="entry name" value="Methylthiotransferase_N_sf"/>
</dbReference>